<dbReference type="PANTHER" id="PTHR42951:SF4">
    <property type="entry name" value="ACYL-COENZYME A THIOESTERASE MBLAC2"/>
    <property type="match status" value="1"/>
</dbReference>
<dbReference type="InterPro" id="IPR001279">
    <property type="entry name" value="Metallo-B-lactamas"/>
</dbReference>
<dbReference type="Pfam" id="PF11533">
    <property type="entry name" value="AtzH-like"/>
    <property type="match status" value="1"/>
</dbReference>
<dbReference type="PATRIC" id="fig|1502723.3.peg.2964"/>
<keyword evidence="3" id="KW-1185">Reference proteome</keyword>
<evidence type="ECO:0000259" key="1">
    <source>
        <dbReference type="SMART" id="SM00849"/>
    </source>
</evidence>
<dbReference type="OrthoDB" id="2971563at2"/>
<dbReference type="Gene3D" id="3.60.15.10">
    <property type="entry name" value="Ribonuclease Z/Hydroxyacylglutathione hydrolase-like"/>
    <property type="match status" value="1"/>
</dbReference>
<gene>
    <name evidence="2" type="ORF">FF36_03521</name>
</gene>
<sequence length="450" mass="47850">MTGGDAVAMAADWFALRPVAARTWLVAEPGHVNCFLVEGDERAVLVDTGLGLADVHAAARSLTGRPILAVNSHGHDDHRGGNWLFRDVAAHPLAAPSLRTPVPAERLAAYLAVAREQYAAYERLRADDERFFHLLTEDTTPRPLPPSADAWTVPAGPAPAALVDGERLDLGGRELTVLHTPGHSPDSLCLFDERDGLLFAGDTLVTGDFWVHLPDAEIDVFAATLRGLASRLAGSVREIYPAHTLRYRVGPDFLRRAADAFEAVAAGEAPGRPGTDLLRRPALRHDFADFSILRPLGIETAAATSETDGAPAELAAIDPELGAAFARYERALLAGDVATQQESFSASADVVRVDGDGPLVGPSALAAYRAARPTPGPRRLRALHTMRSPGETIITVSTNERLGADGRIVGLSTQTQVWARTDDGWRVIAACVAPMSDPNPTDDLSPAGGR</sequence>
<proteinExistence type="predicted"/>
<dbReference type="InterPro" id="IPR032710">
    <property type="entry name" value="NTF2-like_dom_sf"/>
</dbReference>
<protein>
    <submittedName>
        <fullName evidence="2">Zn-dependent hydrolase, glyoxylase</fullName>
    </submittedName>
</protein>
<dbReference type="RefSeq" id="WP_044886119.1">
    <property type="nucleotide sequence ID" value="NZ_JYFN01000027.1"/>
</dbReference>
<dbReference type="SUPFAM" id="SSF54427">
    <property type="entry name" value="NTF2-like"/>
    <property type="match status" value="1"/>
</dbReference>
<dbReference type="SUPFAM" id="SSF56281">
    <property type="entry name" value="Metallo-hydrolase/oxidoreductase"/>
    <property type="match status" value="1"/>
</dbReference>
<dbReference type="PANTHER" id="PTHR42951">
    <property type="entry name" value="METALLO-BETA-LACTAMASE DOMAIN-CONTAINING"/>
    <property type="match status" value="1"/>
</dbReference>
<dbReference type="InterPro" id="IPR024507">
    <property type="entry name" value="AtzH-like"/>
</dbReference>
<comment type="caution">
    <text evidence="2">The sequence shown here is derived from an EMBL/GenBank/DDBJ whole genome shotgun (WGS) entry which is preliminary data.</text>
</comment>
<dbReference type="InterPro" id="IPR036866">
    <property type="entry name" value="RibonucZ/Hydroxyglut_hydro"/>
</dbReference>
<dbReference type="Proteomes" id="UP000032545">
    <property type="component" value="Unassembled WGS sequence"/>
</dbReference>
<dbReference type="EMBL" id="JYFN01000027">
    <property type="protein sequence ID" value="KJE22090.1"/>
    <property type="molecule type" value="Genomic_DNA"/>
</dbReference>
<organism evidence="2 3">
    <name type="scientific">Frankia torreyi</name>
    <dbReference type="NCBI Taxonomy" id="1856"/>
    <lineage>
        <taxon>Bacteria</taxon>
        <taxon>Bacillati</taxon>
        <taxon>Actinomycetota</taxon>
        <taxon>Actinomycetes</taxon>
        <taxon>Frankiales</taxon>
        <taxon>Frankiaceae</taxon>
        <taxon>Frankia</taxon>
    </lineage>
</organism>
<reference evidence="3" key="1">
    <citation type="submission" date="2015-02" db="EMBL/GenBank/DDBJ databases">
        <title>Draft Genome of Frankia sp. CpI1-S.</title>
        <authorList>
            <person name="Oshone R.T."/>
            <person name="Ngom M."/>
            <person name="Ghodhbane-Gtari F."/>
            <person name="Gtari M."/>
            <person name="Morris K."/>
            <person name="Thomas K."/>
            <person name="Sen A."/>
            <person name="Tisa L.S."/>
        </authorList>
    </citation>
    <scope>NUCLEOTIDE SEQUENCE [LARGE SCALE GENOMIC DNA]</scope>
    <source>
        <strain evidence="3">CpI1-S</strain>
    </source>
</reference>
<dbReference type="GO" id="GO:0016787">
    <property type="term" value="F:hydrolase activity"/>
    <property type="evidence" value="ECO:0007669"/>
    <property type="project" value="UniProtKB-KW"/>
</dbReference>
<dbReference type="Gene3D" id="3.10.450.50">
    <property type="match status" value="1"/>
</dbReference>
<reference evidence="2 3" key="2">
    <citation type="journal article" date="2016" name="Genome Announc.">
        <title>Permanent Draft Genome Sequences for Two Variants of Frankia sp. Strain CpI1, the First Frankia Strain Isolated from Root Nodules of Comptonia peregrina.</title>
        <authorList>
            <person name="Oshone R."/>
            <person name="Hurst S.G.IV."/>
            <person name="Abebe-Akele F."/>
            <person name="Simpson S."/>
            <person name="Morris K."/>
            <person name="Thomas W.K."/>
            <person name="Tisa L.S."/>
        </authorList>
    </citation>
    <scope>NUCLEOTIDE SEQUENCE [LARGE SCALE GENOMIC DNA]</scope>
    <source>
        <strain evidence="3">CpI1-S</strain>
    </source>
</reference>
<dbReference type="Pfam" id="PF00753">
    <property type="entry name" value="Lactamase_B"/>
    <property type="match status" value="1"/>
</dbReference>
<dbReference type="SMART" id="SM00849">
    <property type="entry name" value="Lactamase_B"/>
    <property type="match status" value="1"/>
</dbReference>
<name>A0A0D8BDE3_9ACTN</name>
<evidence type="ECO:0000313" key="3">
    <source>
        <dbReference type="Proteomes" id="UP000032545"/>
    </source>
</evidence>
<dbReference type="InterPro" id="IPR050855">
    <property type="entry name" value="NDM-1-like"/>
</dbReference>
<accession>A0A0D8BDE3</accession>
<evidence type="ECO:0000313" key="2">
    <source>
        <dbReference type="EMBL" id="KJE22090.1"/>
    </source>
</evidence>
<feature type="domain" description="Metallo-beta-lactamase" evidence="1">
    <location>
        <begin position="31"/>
        <end position="243"/>
    </location>
</feature>
<dbReference type="AlphaFoldDB" id="A0A0D8BDE3"/>
<keyword evidence="2" id="KW-0378">Hydrolase</keyword>